<dbReference type="Proteomes" id="UP000007879">
    <property type="component" value="Unassembled WGS sequence"/>
</dbReference>
<dbReference type="Pfam" id="PF14938">
    <property type="entry name" value="SNAP"/>
    <property type="match status" value="1"/>
</dbReference>
<comment type="subcellular location">
    <subcellularLocation>
        <location evidence="1 7">Membrane</location>
        <topology evidence="1 7">Peripheral membrane protein</topology>
    </subcellularLocation>
</comment>
<dbReference type="EnsemblMetazoa" id="Aqu2.1.29119_001">
    <property type="protein sequence ID" value="Aqu2.1.29119_001"/>
    <property type="gene ID" value="Aqu2.1.29119"/>
</dbReference>
<dbReference type="PANTHER" id="PTHR13768">
    <property type="entry name" value="SOLUBLE NSF ATTACHMENT PROTEIN SNAP"/>
    <property type="match status" value="1"/>
</dbReference>
<dbReference type="GO" id="GO:0005483">
    <property type="term" value="F:soluble NSF attachment protein activity"/>
    <property type="evidence" value="ECO:0007669"/>
    <property type="project" value="TreeGrafter"/>
</dbReference>
<keyword evidence="3 7" id="KW-0813">Transport</keyword>
<dbReference type="InterPro" id="IPR000744">
    <property type="entry name" value="NSF_attach"/>
</dbReference>
<dbReference type="OrthoDB" id="9984275at2759"/>
<protein>
    <submittedName>
        <fullName evidence="9">Uncharacterized protein</fullName>
    </submittedName>
</protein>
<evidence type="ECO:0000256" key="4">
    <source>
        <dbReference type="ARBA" id="ARBA00022892"/>
    </source>
</evidence>
<dbReference type="EnsemblMetazoa" id="XM_003387222.3">
    <property type="protein sequence ID" value="XP_003387270.3"/>
    <property type="gene ID" value="LOC100638684"/>
</dbReference>
<dbReference type="GO" id="GO:0031201">
    <property type="term" value="C:SNARE complex"/>
    <property type="evidence" value="ECO:0007669"/>
    <property type="project" value="TreeGrafter"/>
</dbReference>
<comment type="function">
    <text evidence="7">Required for vesicular transport between the endoplasmic reticulum and the Golgi apparatus.</text>
</comment>
<feature type="compositionally biased region" description="Polar residues" evidence="8">
    <location>
        <begin position="17"/>
        <end position="27"/>
    </location>
</feature>
<feature type="region of interest" description="Disordered" evidence="8">
    <location>
        <begin position="1"/>
        <end position="35"/>
    </location>
</feature>
<dbReference type="GO" id="GO:0005774">
    <property type="term" value="C:vacuolar membrane"/>
    <property type="evidence" value="ECO:0007669"/>
    <property type="project" value="TreeGrafter"/>
</dbReference>
<keyword evidence="4 7" id="KW-0931">ER-Golgi transport</keyword>
<evidence type="ECO:0000256" key="1">
    <source>
        <dbReference type="ARBA" id="ARBA00004170"/>
    </source>
</evidence>
<comment type="similarity">
    <text evidence="2 7">Belongs to the SNAP family.</text>
</comment>
<evidence type="ECO:0000256" key="2">
    <source>
        <dbReference type="ARBA" id="ARBA00010050"/>
    </source>
</evidence>
<keyword evidence="10" id="KW-1185">Reference proteome</keyword>
<keyword evidence="5 7" id="KW-0653">Protein transport</keyword>
<dbReference type="SUPFAM" id="SSF48452">
    <property type="entry name" value="TPR-like"/>
    <property type="match status" value="1"/>
</dbReference>
<dbReference type="FunFam" id="1.25.40.10:FF:000049">
    <property type="entry name" value="Alpha-soluble NSF attachment protein-like"/>
    <property type="match status" value="1"/>
</dbReference>
<dbReference type="InParanoid" id="A0A1X7UNN2"/>
<evidence type="ECO:0000313" key="10">
    <source>
        <dbReference type="Proteomes" id="UP000007879"/>
    </source>
</evidence>
<dbReference type="AlphaFoldDB" id="A0A1X7UNN2"/>
<proteinExistence type="inferred from homology"/>
<dbReference type="PANTHER" id="PTHR13768:SF8">
    <property type="entry name" value="ALPHA-SOLUBLE NSF ATTACHMENT PROTEIN"/>
    <property type="match status" value="1"/>
</dbReference>
<gene>
    <name evidence="9" type="primary">100638684</name>
</gene>
<name>A0A1X7UNN2_AMPQE</name>
<evidence type="ECO:0000256" key="6">
    <source>
        <dbReference type="ARBA" id="ARBA00023136"/>
    </source>
</evidence>
<sequence>MAENPEPATTAPEESTVPSPQAHTPISEQEKKAAAFMEQAEKKVQSASTFMGKMFGGASKLEDAADLYTRAANQFKVAKSFERSGDAFVAAAQLHIDKLDSRHEAANSYSEAAQVYKKVKPDKAIECYQLSVDIYSDMGRFGLAARYYMNMAEIEEEQTHYDKSIVYYERAADYYRGEDSNASANKCLLKVAHMCATSQNFQKAAELFDEIGKGCLDNGLLKYSAKDYFFKALLCWFCLDRDSVQRKIDEYKAIHPAFDGTRELKLIENLLEAVLDEDTDKFAEHVAEYDSISRLDAWLTAILLHLKKSIDAEPEVN</sequence>
<evidence type="ECO:0000256" key="8">
    <source>
        <dbReference type="SAM" id="MobiDB-lite"/>
    </source>
</evidence>
<dbReference type="GO" id="GO:0035494">
    <property type="term" value="P:SNARE complex disassembly"/>
    <property type="evidence" value="ECO:0007669"/>
    <property type="project" value="TreeGrafter"/>
</dbReference>
<dbReference type="CDD" id="cd15832">
    <property type="entry name" value="SNAP"/>
    <property type="match status" value="1"/>
</dbReference>
<dbReference type="KEGG" id="aqu:100638684"/>
<evidence type="ECO:0000256" key="5">
    <source>
        <dbReference type="ARBA" id="ARBA00022927"/>
    </source>
</evidence>
<dbReference type="FunCoup" id="A0A1X7UNN2">
    <property type="interactions" value="547"/>
</dbReference>
<dbReference type="STRING" id="400682.A0A1X7UNN2"/>
<dbReference type="GO" id="GO:0006886">
    <property type="term" value="P:intracellular protein transport"/>
    <property type="evidence" value="ECO:0007669"/>
    <property type="project" value="UniProtKB-UniRule"/>
</dbReference>
<dbReference type="eggNOG" id="KOG1586">
    <property type="taxonomic scope" value="Eukaryota"/>
</dbReference>
<reference evidence="9" key="2">
    <citation type="submission" date="2017-05" db="UniProtKB">
        <authorList>
            <consortium name="EnsemblMetazoa"/>
        </authorList>
    </citation>
    <scope>IDENTIFICATION</scope>
</reference>
<dbReference type="Gene3D" id="1.25.40.10">
    <property type="entry name" value="Tetratricopeptide repeat domain"/>
    <property type="match status" value="1"/>
</dbReference>
<feature type="compositionally biased region" description="Low complexity" evidence="8">
    <location>
        <begin position="1"/>
        <end position="16"/>
    </location>
</feature>
<evidence type="ECO:0000313" key="9">
    <source>
        <dbReference type="EnsemblMetazoa" id="Aqu2.1.29119_001"/>
    </source>
</evidence>
<organism evidence="9">
    <name type="scientific">Amphimedon queenslandica</name>
    <name type="common">Sponge</name>
    <dbReference type="NCBI Taxonomy" id="400682"/>
    <lineage>
        <taxon>Eukaryota</taxon>
        <taxon>Metazoa</taxon>
        <taxon>Porifera</taxon>
        <taxon>Demospongiae</taxon>
        <taxon>Heteroscleromorpha</taxon>
        <taxon>Haplosclerida</taxon>
        <taxon>Niphatidae</taxon>
        <taxon>Amphimedon</taxon>
    </lineage>
</organism>
<dbReference type="GO" id="GO:0019905">
    <property type="term" value="F:syntaxin binding"/>
    <property type="evidence" value="ECO:0007669"/>
    <property type="project" value="TreeGrafter"/>
</dbReference>
<dbReference type="InterPro" id="IPR011990">
    <property type="entry name" value="TPR-like_helical_dom_sf"/>
</dbReference>
<keyword evidence="6 7" id="KW-0472">Membrane</keyword>
<evidence type="ECO:0000256" key="3">
    <source>
        <dbReference type="ARBA" id="ARBA00022448"/>
    </source>
</evidence>
<accession>A0A1X7UNN2</accession>
<dbReference type="PRINTS" id="PR00448">
    <property type="entry name" value="NSFATTACHMNT"/>
</dbReference>
<reference evidence="10" key="1">
    <citation type="journal article" date="2010" name="Nature">
        <title>The Amphimedon queenslandica genome and the evolution of animal complexity.</title>
        <authorList>
            <person name="Srivastava M."/>
            <person name="Simakov O."/>
            <person name="Chapman J."/>
            <person name="Fahey B."/>
            <person name="Gauthier M.E."/>
            <person name="Mitros T."/>
            <person name="Richards G.S."/>
            <person name="Conaco C."/>
            <person name="Dacre M."/>
            <person name="Hellsten U."/>
            <person name="Larroux C."/>
            <person name="Putnam N.H."/>
            <person name="Stanke M."/>
            <person name="Adamska M."/>
            <person name="Darling A."/>
            <person name="Degnan S.M."/>
            <person name="Oakley T.H."/>
            <person name="Plachetzki D.C."/>
            <person name="Zhai Y."/>
            <person name="Adamski M."/>
            <person name="Calcino A."/>
            <person name="Cummins S.F."/>
            <person name="Goodstein D.M."/>
            <person name="Harris C."/>
            <person name="Jackson D.J."/>
            <person name="Leys S.P."/>
            <person name="Shu S."/>
            <person name="Woodcroft B.J."/>
            <person name="Vervoort M."/>
            <person name="Kosik K.S."/>
            <person name="Manning G."/>
            <person name="Degnan B.M."/>
            <person name="Rokhsar D.S."/>
        </authorList>
    </citation>
    <scope>NUCLEOTIDE SEQUENCE [LARGE SCALE GENOMIC DNA]</scope>
</reference>
<evidence type="ECO:0000256" key="7">
    <source>
        <dbReference type="RuleBase" id="RU367013"/>
    </source>
</evidence>